<dbReference type="SUPFAM" id="SSF50685">
    <property type="entry name" value="Barwin-like endoglucanases"/>
    <property type="match status" value="1"/>
</dbReference>
<dbReference type="GO" id="GO:0071555">
    <property type="term" value="P:cell wall organization"/>
    <property type="evidence" value="ECO:0007669"/>
    <property type="project" value="UniProtKB-KW"/>
</dbReference>
<dbReference type="InterPro" id="IPR007730">
    <property type="entry name" value="SPOR-like_dom"/>
</dbReference>
<sequence precursor="true">MPNTILRLLLVSLLLFCTASLVSGCGSSRSGVSYPKGQPSGPRAKPYTVRGKTYYPLKSAHGFVEEGVASWYGSDFHGKKTANGERYDMYAMTAAHKLLPFNTNLRVTNLANGKQIIVRVNDRGPFVGDRIIDLTHTGASRIGMIGPGTARVRLETVGDVPGLMQDGDLSGSFYVQIGAFSSQENARRLSARMQQRGFKARFYYAELVSFWRVQVGPWSTLSEAERMRQQLRSEFPGDFVVAE</sequence>
<evidence type="ECO:0000256" key="7">
    <source>
        <dbReference type="SAM" id="SignalP"/>
    </source>
</evidence>
<keyword evidence="4" id="KW-0472">Membrane</keyword>
<dbReference type="Gene3D" id="3.30.70.1070">
    <property type="entry name" value="Sporulation related repeat"/>
    <property type="match status" value="1"/>
</dbReference>
<dbReference type="CDD" id="cd22268">
    <property type="entry name" value="DPBB_RlpA-like"/>
    <property type="match status" value="1"/>
</dbReference>
<evidence type="ECO:0000256" key="2">
    <source>
        <dbReference type="ARBA" id="ARBA00023239"/>
    </source>
</evidence>
<dbReference type="InterPro" id="IPR034718">
    <property type="entry name" value="RlpA"/>
</dbReference>
<dbReference type="InterPro" id="IPR036908">
    <property type="entry name" value="RlpA-like_sf"/>
</dbReference>
<protein>
    <recommendedName>
        <fullName evidence="4">Probable endolytic peptidoglycan transglycosylase RlpA</fullName>
        <ecNumber evidence="4">4.2.2.-</ecNumber>
    </recommendedName>
</protein>
<keyword evidence="2 4" id="KW-0456">Lyase</keyword>
<evidence type="ECO:0000313" key="10">
    <source>
        <dbReference type="Proteomes" id="UP000009173"/>
    </source>
</evidence>
<reference evidence="10" key="1">
    <citation type="journal article" date="2009" name="Environ. Microbiol.">
        <title>Contribution of mobile genetic elements to Desulfovibrio vulgaris genome plasticity.</title>
        <authorList>
            <person name="Walker C.B."/>
            <person name="Stolyar S."/>
            <person name="Chivian D."/>
            <person name="Pinel N."/>
            <person name="Gabster J.A."/>
            <person name="Dehal P.S."/>
            <person name="He Z."/>
            <person name="Yang Z.K."/>
            <person name="Yen H.C."/>
            <person name="Zhou J."/>
            <person name="Wall J.D."/>
            <person name="Hazen T.C."/>
            <person name="Arkin A.P."/>
            <person name="Stahl D.A."/>
        </authorList>
    </citation>
    <scope>NUCLEOTIDE SEQUENCE [LARGE SCALE GENOMIC DNA]</scope>
    <source>
        <strain evidence="10">DP4</strain>
    </source>
</reference>
<evidence type="ECO:0000256" key="1">
    <source>
        <dbReference type="ARBA" id="ARBA00022729"/>
    </source>
</evidence>
<dbReference type="EC" id="4.2.2.-" evidence="4"/>
<dbReference type="Pfam" id="PF05036">
    <property type="entry name" value="SPOR"/>
    <property type="match status" value="1"/>
</dbReference>
<organism evidence="9 10">
    <name type="scientific">Nitratidesulfovibrio vulgaris (strain DP4)</name>
    <name type="common">Desulfovibrio vulgaris</name>
    <dbReference type="NCBI Taxonomy" id="391774"/>
    <lineage>
        <taxon>Bacteria</taxon>
        <taxon>Pseudomonadati</taxon>
        <taxon>Thermodesulfobacteriota</taxon>
        <taxon>Desulfovibrionia</taxon>
        <taxon>Desulfovibrionales</taxon>
        <taxon>Desulfovibrionaceae</taxon>
        <taxon>Nitratidesulfovibrio</taxon>
    </lineage>
</organism>
<feature type="region of interest" description="Disordered" evidence="6">
    <location>
        <begin position="26"/>
        <end position="45"/>
    </location>
</feature>
<dbReference type="KEGG" id="dvl:Dvul_2537"/>
<evidence type="ECO:0000256" key="6">
    <source>
        <dbReference type="SAM" id="MobiDB-lite"/>
    </source>
</evidence>
<dbReference type="EMBL" id="CP000527">
    <property type="protein sequence ID" value="ABM29553.1"/>
    <property type="molecule type" value="Genomic_DNA"/>
</dbReference>
<feature type="domain" description="SPOR" evidence="8">
    <location>
        <begin position="167"/>
        <end position="243"/>
    </location>
</feature>
<dbReference type="HAMAP" id="MF_02071">
    <property type="entry name" value="RlpA"/>
    <property type="match status" value="1"/>
</dbReference>
<accession>A0A0H3AAB4</accession>
<feature type="chain" id="PRO_5009983827" description="Probable endolytic peptidoglycan transglycosylase RlpA" evidence="7">
    <location>
        <begin position="24"/>
        <end position="243"/>
    </location>
</feature>
<dbReference type="HOGENOM" id="CLU_042923_3_4_7"/>
<dbReference type="InterPro" id="IPR036680">
    <property type="entry name" value="SPOR-like_sf"/>
</dbReference>
<dbReference type="GO" id="GO:0000270">
    <property type="term" value="P:peptidoglycan metabolic process"/>
    <property type="evidence" value="ECO:0007669"/>
    <property type="project" value="UniProtKB-UniRule"/>
</dbReference>
<dbReference type="Pfam" id="PF03330">
    <property type="entry name" value="DPBB_1"/>
    <property type="match status" value="1"/>
</dbReference>
<dbReference type="PROSITE" id="PS51724">
    <property type="entry name" value="SPOR"/>
    <property type="match status" value="1"/>
</dbReference>
<evidence type="ECO:0000313" key="9">
    <source>
        <dbReference type="EMBL" id="ABM29553.1"/>
    </source>
</evidence>
<evidence type="ECO:0000256" key="5">
    <source>
        <dbReference type="RuleBase" id="RU003495"/>
    </source>
</evidence>
<evidence type="ECO:0000256" key="3">
    <source>
        <dbReference type="ARBA" id="ARBA00023316"/>
    </source>
</evidence>
<comment type="subcellular location">
    <subcellularLocation>
        <location evidence="4">Cell membrane</location>
        <topology evidence="4">Lipid-anchor</topology>
    </subcellularLocation>
</comment>
<dbReference type="SMR" id="A0A0H3AAB4"/>
<dbReference type="AlphaFoldDB" id="A0A0H3AAB4"/>
<dbReference type="InterPro" id="IPR009009">
    <property type="entry name" value="RlpA-like_DPBB"/>
</dbReference>
<proteinExistence type="inferred from homology"/>
<comment type="function">
    <text evidence="4">Lytic transglycosylase with a strong preference for naked glycan strands that lack stem peptides.</text>
</comment>
<dbReference type="RefSeq" id="WP_010937704.1">
    <property type="nucleotide sequence ID" value="NC_008751.1"/>
</dbReference>
<keyword evidence="1 7" id="KW-0732">Signal</keyword>
<name>A0A0H3AAB4_NITV4</name>
<comment type="similarity">
    <text evidence="4 5">Belongs to the RlpA family.</text>
</comment>
<dbReference type="NCBIfam" id="TIGR00413">
    <property type="entry name" value="rlpA"/>
    <property type="match status" value="1"/>
</dbReference>
<keyword evidence="4" id="KW-0564">Palmitate</keyword>
<dbReference type="PANTHER" id="PTHR34183:SF1">
    <property type="entry name" value="ENDOLYTIC PEPTIDOGLYCAN TRANSGLYCOSYLASE RLPA"/>
    <property type="match status" value="1"/>
</dbReference>
<evidence type="ECO:0000259" key="8">
    <source>
        <dbReference type="PROSITE" id="PS51724"/>
    </source>
</evidence>
<gene>
    <name evidence="4" type="primary">rlpA</name>
    <name evidence="9" type="ordered locus">Dvul_2537</name>
</gene>
<dbReference type="PANTHER" id="PTHR34183">
    <property type="entry name" value="ENDOLYTIC PEPTIDOGLYCAN TRANSGLYCOSYLASE RLPA"/>
    <property type="match status" value="1"/>
</dbReference>
<keyword evidence="4" id="KW-1003">Cell membrane</keyword>
<keyword evidence="4 9" id="KW-0449">Lipoprotein</keyword>
<dbReference type="Gene3D" id="2.40.40.10">
    <property type="entry name" value="RlpA-like domain"/>
    <property type="match status" value="1"/>
</dbReference>
<dbReference type="SUPFAM" id="SSF110997">
    <property type="entry name" value="Sporulation related repeat"/>
    <property type="match status" value="1"/>
</dbReference>
<keyword evidence="3 4" id="KW-0961">Cell wall biogenesis/degradation</keyword>
<evidence type="ECO:0000256" key="4">
    <source>
        <dbReference type="HAMAP-Rule" id="MF_02071"/>
    </source>
</evidence>
<dbReference type="GO" id="GO:0042834">
    <property type="term" value="F:peptidoglycan binding"/>
    <property type="evidence" value="ECO:0007669"/>
    <property type="project" value="InterPro"/>
</dbReference>
<dbReference type="GO" id="GO:0005886">
    <property type="term" value="C:plasma membrane"/>
    <property type="evidence" value="ECO:0007669"/>
    <property type="project" value="UniProtKB-SubCell"/>
</dbReference>
<dbReference type="InterPro" id="IPR012997">
    <property type="entry name" value="RplA"/>
</dbReference>
<dbReference type="Proteomes" id="UP000009173">
    <property type="component" value="Chromosome"/>
</dbReference>
<feature type="signal peptide" evidence="7">
    <location>
        <begin position="1"/>
        <end position="23"/>
    </location>
</feature>
<dbReference type="PROSITE" id="PS51257">
    <property type="entry name" value="PROKAR_LIPOPROTEIN"/>
    <property type="match status" value="1"/>
</dbReference>
<dbReference type="GO" id="GO:0008932">
    <property type="term" value="F:lytic endotransglycosylase activity"/>
    <property type="evidence" value="ECO:0007669"/>
    <property type="project" value="UniProtKB-UniRule"/>
</dbReference>